<keyword evidence="2" id="KW-1185">Reference proteome</keyword>
<name>A0AAD6RWT1_9AGAR</name>
<protein>
    <submittedName>
        <fullName evidence="1">Uncharacterized protein</fullName>
    </submittedName>
</protein>
<feature type="non-terminal residue" evidence="1">
    <location>
        <position position="60"/>
    </location>
</feature>
<gene>
    <name evidence="1" type="ORF">C8F04DRAFT_980489</name>
</gene>
<dbReference type="Gene3D" id="3.40.50.720">
    <property type="entry name" value="NAD(P)-binding Rossmann-like Domain"/>
    <property type="match status" value="1"/>
</dbReference>
<evidence type="ECO:0000313" key="1">
    <source>
        <dbReference type="EMBL" id="KAJ7016891.1"/>
    </source>
</evidence>
<dbReference type="Proteomes" id="UP001218188">
    <property type="component" value="Unassembled WGS sequence"/>
</dbReference>
<dbReference type="EMBL" id="JARJCM010000454">
    <property type="protein sequence ID" value="KAJ7016891.1"/>
    <property type="molecule type" value="Genomic_DNA"/>
</dbReference>
<reference evidence="1" key="1">
    <citation type="submission" date="2023-03" db="EMBL/GenBank/DDBJ databases">
        <title>Massive genome expansion in bonnet fungi (Mycena s.s.) driven by repeated elements and novel gene families across ecological guilds.</title>
        <authorList>
            <consortium name="Lawrence Berkeley National Laboratory"/>
            <person name="Harder C.B."/>
            <person name="Miyauchi S."/>
            <person name="Viragh M."/>
            <person name="Kuo A."/>
            <person name="Thoen E."/>
            <person name="Andreopoulos B."/>
            <person name="Lu D."/>
            <person name="Skrede I."/>
            <person name="Drula E."/>
            <person name="Henrissat B."/>
            <person name="Morin E."/>
            <person name="Kohler A."/>
            <person name="Barry K."/>
            <person name="LaButti K."/>
            <person name="Morin E."/>
            <person name="Salamov A."/>
            <person name="Lipzen A."/>
            <person name="Mereny Z."/>
            <person name="Hegedus B."/>
            <person name="Baldrian P."/>
            <person name="Stursova M."/>
            <person name="Weitz H."/>
            <person name="Taylor A."/>
            <person name="Grigoriev I.V."/>
            <person name="Nagy L.G."/>
            <person name="Martin F."/>
            <person name="Kauserud H."/>
        </authorList>
    </citation>
    <scope>NUCLEOTIDE SEQUENCE</scope>
    <source>
        <strain evidence="1">CBHHK200</strain>
    </source>
</reference>
<accession>A0AAD6RWT1</accession>
<sequence>PAENAAAQKPAVNTAKAAAVKLYVPSEFGSPTDGHPEGFLGAKNKPAEYVRSVGLPSVRM</sequence>
<evidence type="ECO:0000313" key="2">
    <source>
        <dbReference type="Proteomes" id="UP001218188"/>
    </source>
</evidence>
<organism evidence="1 2">
    <name type="scientific">Mycena alexandri</name>
    <dbReference type="NCBI Taxonomy" id="1745969"/>
    <lineage>
        <taxon>Eukaryota</taxon>
        <taxon>Fungi</taxon>
        <taxon>Dikarya</taxon>
        <taxon>Basidiomycota</taxon>
        <taxon>Agaricomycotina</taxon>
        <taxon>Agaricomycetes</taxon>
        <taxon>Agaricomycetidae</taxon>
        <taxon>Agaricales</taxon>
        <taxon>Marasmiineae</taxon>
        <taxon>Mycenaceae</taxon>
        <taxon>Mycena</taxon>
    </lineage>
</organism>
<comment type="caution">
    <text evidence="1">The sequence shown here is derived from an EMBL/GenBank/DDBJ whole genome shotgun (WGS) entry which is preliminary data.</text>
</comment>
<dbReference type="AlphaFoldDB" id="A0AAD6RWT1"/>
<proteinExistence type="predicted"/>